<proteinExistence type="predicted"/>
<evidence type="ECO:0000313" key="1">
    <source>
        <dbReference type="EMBL" id="PPQ28415.1"/>
    </source>
</evidence>
<dbReference type="Proteomes" id="UP000239089">
    <property type="component" value="Unassembled WGS sequence"/>
</dbReference>
<name>A0A2S6N1B5_9HYPH</name>
<gene>
    <name evidence="1" type="ORF">CCR94_17810</name>
</gene>
<sequence length="97" mass="10536">MFQDENELADPTDEEMSAYAAGESTGAVLGCKAVLQALIQTLAQHEADSTRFRASIKNLAYSIVVKTSVEDDEMFRAGRKTAAMDTINELLQLPPNA</sequence>
<evidence type="ECO:0000313" key="2">
    <source>
        <dbReference type="Proteomes" id="UP000239089"/>
    </source>
</evidence>
<dbReference type="RefSeq" id="WP_104509198.1">
    <property type="nucleotide sequence ID" value="NZ_JACIGC010000010.1"/>
</dbReference>
<protein>
    <submittedName>
        <fullName evidence="1">Uncharacterized protein</fullName>
    </submittedName>
</protein>
<keyword evidence="2" id="KW-1185">Reference proteome</keyword>
<organism evidence="1 2">
    <name type="scientific">Rhodoblastus sphagnicola</name>
    <dbReference type="NCBI Taxonomy" id="333368"/>
    <lineage>
        <taxon>Bacteria</taxon>
        <taxon>Pseudomonadati</taxon>
        <taxon>Pseudomonadota</taxon>
        <taxon>Alphaproteobacteria</taxon>
        <taxon>Hyphomicrobiales</taxon>
        <taxon>Rhodoblastaceae</taxon>
        <taxon>Rhodoblastus</taxon>
    </lineage>
</organism>
<accession>A0A2S6N1B5</accession>
<dbReference type="EMBL" id="NHSJ01000109">
    <property type="protein sequence ID" value="PPQ28415.1"/>
    <property type="molecule type" value="Genomic_DNA"/>
</dbReference>
<reference evidence="1 2" key="1">
    <citation type="journal article" date="2018" name="Arch. Microbiol.">
        <title>New insights into the metabolic potential of the phototrophic purple bacterium Rhodopila globiformis DSM 161(T) from its draft genome sequence and evidence for a vanadium-dependent nitrogenase.</title>
        <authorList>
            <person name="Imhoff J.F."/>
            <person name="Rahn T."/>
            <person name="Kunzel S."/>
            <person name="Neulinger S.C."/>
        </authorList>
    </citation>
    <scope>NUCLEOTIDE SEQUENCE [LARGE SCALE GENOMIC DNA]</scope>
    <source>
        <strain evidence="1 2">DSM 16996</strain>
    </source>
</reference>
<comment type="caution">
    <text evidence="1">The sequence shown here is derived from an EMBL/GenBank/DDBJ whole genome shotgun (WGS) entry which is preliminary data.</text>
</comment>
<dbReference type="AlphaFoldDB" id="A0A2S6N1B5"/>